<dbReference type="Pfam" id="PF00069">
    <property type="entry name" value="Pkinase"/>
    <property type="match status" value="1"/>
</dbReference>
<comment type="caution">
    <text evidence="8">The sequence shown here is derived from an EMBL/GenBank/DDBJ whole genome shotgun (WGS) entry which is preliminary data.</text>
</comment>
<accession>A0ABP1PTN0</accession>
<feature type="compositionally biased region" description="Polar residues" evidence="6">
    <location>
        <begin position="288"/>
        <end position="301"/>
    </location>
</feature>
<sequence>MEKTGLLPLSEEERTMLLENIPIETDYSVESQPFARGKFAAVRRAFRKNDETVFAAKYIRKRRRTSPEEVWHEVSVLHKSRECPFIVCLYQVFETPLDTVLLLEMAEGGDLQTVLDTEEFLKERVCIDILKDTLQGLKFLHSHSIAHLDIKPQNLVVTGPLPGGRVKLCDFGLSRHLSNTTEVRELLGTPEYVSPEVLNYEPLTLATDCWAVGVLTYVLLSGVSPFGGDSKQETFLNISQRALTFPSNYFQNVSSLAVDFIEKLLVIRPSERLTADECLRHIWLEGSGDTNSENTSPQEPNNNEKQRNSSGSPTSDESKKPNGTTKETERHQVSSSGDQRGPNDDIDSGIGSEEDHRRNLSWARLDEVLENERKISTNPDWLTLEVEEDPSRNIWPNRKKKCSWEAECTGSVLRALDLLERTRGGATPQANLLRAYGRRSQVISKEEVGEGQVVIREFRQLPSAPALLTKHSELTCDSISTRINKLFN</sequence>
<gene>
    <name evidence="8" type="ORF">ODALV1_LOCUS3045</name>
</gene>
<dbReference type="PROSITE" id="PS50011">
    <property type="entry name" value="PROTEIN_KINASE_DOM"/>
    <property type="match status" value="1"/>
</dbReference>
<keyword evidence="4" id="KW-0418">Kinase</keyword>
<dbReference type="PANTHER" id="PTHR24342:SF12">
    <property type="entry name" value="DEATH-ASSOCIATED PROTEIN KINASE RELATED"/>
    <property type="match status" value="1"/>
</dbReference>
<feature type="region of interest" description="Disordered" evidence="6">
    <location>
        <begin position="286"/>
        <end position="355"/>
    </location>
</feature>
<evidence type="ECO:0000256" key="1">
    <source>
        <dbReference type="ARBA" id="ARBA00022527"/>
    </source>
</evidence>
<dbReference type="InterPro" id="IPR000719">
    <property type="entry name" value="Prot_kinase_dom"/>
</dbReference>
<keyword evidence="9" id="KW-1185">Reference proteome</keyword>
<reference evidence="8 9" key="1">
    <citation type="submission" date="2024-08" db="EMBL/GenBank/DDBJ databases">
        <authorList>
            <person name="Cucini C."/>
            <person name="Frati F."/>
        </authorList>
    </citation>
    <scope>NUCLEOTIDE SEQUENCE [LARGE SCALE GENOMIC DNA]</scope>
</reference>
<dbReference type="SMART" id="SM00220">
    <property type="entry name" value="S_TKc"/>
    <property type="match status" value="1"/>
</dbReference>
<evidence type="ECO:0000313" key="8">
    <source>
        <dbReference type="EMBL" id="CAL8074962.1"/>
    </source>
</evidence>
<name>A0ABP1PTN0_9HEXA</name>
<dbReference type="Gene3D" id="3.30.200.20">
    <property type="entry name" value="Phosphorylase Kinase, domain 1"/>
    <property type="match status" value="1"/>
</dbReference>
<dbReference type="InterPro" id="IPR011009">
    <property type="entry name" value="Kinase-like_dom_sf"/>
</dbReference>
<proteinExistence type="predicted"/>
<protein>
    <recommendedName>
        <fullName evidence="7">Protein kinase domain-containing protein</fullName>
    </recommendedName>
</protein>
<evidence type="ECO:0000313" key="9">
    <source>
        <dbReference type="Proteomes" id="UP001642540"/>
    </source>
</evidence>
<feature type="compositionally biased region" description="Basic and acidic residues" evidence="6">
    <location>
        <begin position="316"/>
        <end position="332"/>
    </location>
</feature>
<organism evidence="8 9">
    <name type="scientific">Orchesella dallaii</name>
    <dbReference type="NCBI Taxonomy" id="48710"/>
    <lineage>
        <taxon>Eukaryota</taxon>
        <taxon>Metazoa</taxon>
        <taxon>Ecdysozoa</taxon>
        <taxon>Arthropoda</taxon>
        <taxon>Hexapoda</taxon>
        <taxon>Collembola</taxon>
        <taxon>Entomobryomorpha</taxon>
        <taxon>Entomobryoidea</taxon>
        <taxon>Orchesellidae</taxon>
        <taxon>Orchesellinae</taxon>
        <taxon>Orchesella</taxon>
    </lineage>
</organism>
<evidence type="ECO:0000256" key="5">
    <source>
        <dbReference type="ARBA" id="ARBA00022840"/>
    </source>
</evidence>
<dbReference type="InterPro" id="IPR008271">
    <property type="entry name" value="Ser/Thr_kinase_AS"/>
</dbReference>
<feature type="domain" description="Protein kinase" evidence="7">
    <location>
        <begin position="28"/>
        <end position="284"/>
    </location>
</feature>
<evidence type="ECO:0000256" key="2">
    <source>
        <dbReference type="ARBA" id="ARBA00022679"/>
    </source>
</evidence>
<evidence type="ECO:0000256" key="3">
    <source>
        <dbReference type="ARBA" id="ARBA00022741"/>
    </source>
</evidence>
<evidence type="ECO:0000259" key="7">
    <source>
        <dbReference type="PROSITE" id="PS50011"/>
    </source>
</evidence>
<keyword evidence="1" id="KW-0723">Serine/threonine-protein kinase</keyword>
<evidence type="ECO:0000256" key="4">
    <source>
        <dbReference type="ARBA" id="ARBA00022777"/>
    </source>
</evidence>
<dbReference type="PANTHER" id="PTHR24342">
    <property type="entry name" value="SERINE/THREONINE-PROTEIN KINASE 17"/>
    <property type="match status" value="1"/>
</dbReference>
<dbReference type="Gene3D" id="1.10.510.10">
    <property type="entry name" value="Transferase(Phosphotransferase) domain 1"/>
    <property type="match status" value="1"/>
</dbReference>
<dbReference type="EMBL" id="CAXLJM020000007">
    <property type="protein sequence ID" value="CAL8074962.1"/>
    <property type="molecule type" value="Genomic_DNA"/>
</dbReference>
<keyword evidence="2" id="KW-0808">Transferase</keyword>
<dbReference type="Proteomes" id="UP001642540">
    <property type="component" value="Unassembled WGS sequence"/>
</dbReference>
<keyword evidence="5" id="KW-0067">ATP-binding</keyword>
<keyword evidence="3" id="KW-0547">Nucleotide-binding</keyword>
<evidence type="ECO:0000256" key="6">
    <source>
        <dbReference type="SAM" id="MobiDB-lite"/>
    </source>
</evidence>
<dbReference type="SUPFAM" id="SSF56112">
    <property type="entry name" value="Protein kinase-like (PK-like)"/>
    <property type="match status" value="1"/>
</dbReference>
<dbReference type="PROSITE" id="PS00108">
    <property type="entry name" value="PROTEIN_KINASE_ST"/>
    <property type="match status" value="1"/>
</dbReference>